<feature type="transmembrane region" description="Helical" evidence="1">
    <location>
        <begin position="43"/>
        <end position="64"/>
    </location>
</feature>
<protein>
    <recommendedName>
        <fullName evidence="4">DUF4231 domain-containing protein</fullName>
    </recommendedName>
</protein>
<gene>
    <name evidence="2" type="ORF">SAMN05216195_12034</name>
</gene>
<evidence type="ECO:0000313" key="2">
    <source>
        <dbReference type="EMBL" id="SES50403.1"/>
    </source>
</evidence>
<accession>A0A1H9XXK2</accession>
<dbReference type="OrthoDB" id="3365037at2"/>
<reference evidence="3" key="1">
    <citation type="submission" date="2016-10" db="EMBL/GenBank/DDBJ databases">
        <authorList>
            <person name="Varghese N."/>
            <person name="Submissions S."/>
        </authorList>
    </citation>
    <scope>NUCLEOTIDE SEQUENCE [LARGE SCALE GENOMIC DNA]</scope>
    <source>
        <strain evidence="3">CGMCC 4.578</strain>
    </source>
</reference>
<evidence type="ECO:0008006" key="4">
    <source>
        <dbReference type="Google" id="ProtNLM"/>
    </source>
</evidence>
<name>A0A1H9XXK2_9PSEU</name>
<evidence type="ECO:0000313" key="3">
    <source>
        <dbReference type="Proteomes" id="UP000199028"/>
    </source>
</evidence>
<dbReference type="Proteomes" id="UP000199028">
    <property type="component" value="Unassembled WGS sequence"/>
</dbReference>
<evidence type="ECO:0000256" key="1">
    <source>
        <dbReference type="SAM" id="Phobius"/>
    </source>
</evidence>
<proteinExistence type="predicted"/>
<keyword evidence="1" id="KW-1133">Transmembrane helix</keyword>
<organism evidence="2 3">
    <name type="scientific">Lentzea flaviverrucosa</name>
    <dbReference type="NCBI Taxonomy" id="200379"/>
    <lineage>
        <taxon>Bacteria</taxon>
        <taxon>Bacillati</taxon>
        <taxon>Actinomycetota</taxon>
        <taxon>Actinomycetes</taxon>
        <taxon>Pseudonocardiales</taxon>
        <taxon>Pseudonocardiaceae</taxon>
        <taxon>Lentzea</taxon>
    </lineage>
</organism>
<keyword evidence="1" id="KW-0812">Transmembrane</keyword>
<keyword evidence="1" id="KW-0472">Membrane</keyword>
<sequence>MQFKPPFFSELPDIKAGLVLAADKYATRLRAFYNARAIWHRRFYRLGGITVILIGGSLPLIANAEYPGKTLVVSLAGTAVAVLTSLHAFYRWDQSWVLLRRTEHSITAAYWQWRAALPHESAFDTDEAMRSTREFLKTLATIREDEASAFLKDLTFPAATALGQARTTNTSPAGRDQPM</sequence>
<dbReference type="Pfam" id="PF14015">
    <property type="entry name" value="DUF4231"/>
    <property type="match status" value="1"/>
</dbReference>
<dbReference type="AlphaFoldDB" id="A0A1H9XXK2"/>
<keyword evidence="3" id="KW-1185">Reference proteome</keyword>
<dbReference type="EMBL" id="FOFT01000020">
    <property type="protein sequence ID" value="SES50403.1"/>
    <property type="molecule type" value="Genomic_DNA"/>
</dbReference>
<dbReference type="InterPro" id="IPR025325">
    <property type="entry name" value="DUF4231"/>
</dbReference>
<dbReference type="NCBIfam" id="NF033634">
    <property type="entry name" value="SLATT_1"/>
    <property type="match status" value="1"/>
</dbReference>
<feature type="transmembrane region" description="Helical" evidence="1">
    <location>
        <begin position="70"/>
        <end position="90"/>
    </location>
</feature>